<accession>A0A2I0VLD9</accession>
<keyword evidence="2" id="KW-1185">Reference proteome</keyword>
<organism evidence="1 2">
    <name type="scientific">Dendrobium catenatum</name>
    <dbReference type="NCBI Taxonomy" id="906689"/>
    <lineage>
        <taxon>Eukaryota</taxon>
        <taxon>Viridiplantae</taxon>
        <taxon>Streptophyta</taxon>
        <taxon>Embryophyta</taxon>
        <taxon>Tracheophyta</taxon>
        <taxon>Spermatophyta</taxon>
        <taxon>Magnoliopsida</taxon>
        <taxon>Liliopsida</taxon>
        <taxon>Asparagales</taxon>
        <taxon>Orchidaceae</taxon>
        <taxon>Epidendroideae</taxon>
        <taxon>Malaxideae</taxon>
        <taxon>Dendrobiinae</taxon>
        <taxon>Dendrobium</taxon>
    </lineage>
</organism>
<sequence length="112" mass="12515">MDSGNRRGRGQDNGLPVEEALLLFISTRTSSALPYCSFGSSSRSLSRSEIRVIHRDAFDFPPRFRLLVDLKVRCRGFPSDLYGSLCLRSFGRSRSACGSQRCNLAFLRCDSS</sequence>
<reference evidence="1 2" key="2">
    <citation type="journal article" date="2017" name="Nature">
        <title>The Apostasia genome and the evolution of orchids.</title>
        <authorList>
            <person name="Zhang G.Q."/>
            <person name="Liu K.W."/>
            <person name="Li Z."/>
            <person name="Lohaus R."/>
            <person name="Hsiao Y.Y."/>
            <person name="Niu S.C."/>
            <person name="Wang J.Y."/>
            <person name="Lin Y.C."/>
            <person name="Xu Q."/>
            <person name="Chen L.J."/>
            <person name="Yoshida K."/>
            <person name="Fujiwara S."/>
            <person name="Wang Z.W."/>
            <person name="Zhang Y.Q."/>
            <person name="Mitsuda N."/>
            <person name="Wang M."/>
            <person name="Liu G.H."/>
            <person name="Pecoraro L."/>
            <person name="Huang H.X."/>
            <person name="Xiao X.J."/>
            <person name="Lin M."/>
            <person name="Wu X.Y."/>
            <person name="Wu W.L."/>
            <person name="Chen Y.Y."/>
            <person name="Chang S.B."/>
            <person name="Sakamoto S."/>
            <person name="Ohme-Takagi M."/>
            <person name="Yagi M."/>
            <person name="Zeng S.J."/>
            <person name="Shen C.Y."/>
            <person name="Yeh C.M."/>
            <person name="Luo Y.B."/>
            <person name="Tsai W.C."/>
            <person name="Van de Peer Y."/>
            <person name="Liu Z.J."/>
        </authorList>
    </citation>
    <scope>NUCLEOTIDE SEQUENCE [LARGE SCALE GENOMIC DNA]</scope>
    <source>
        <tissue evidence="1">The whole plant</tissue>
    </source>
</reference>
<dbReference type="Proteomes" id="UP000233837">
    <property type="component" value="Unassembled WGS sequence"/>
</dbReference>
<protein>
    <submittedName>
        <fullName evidence="1">Uncharacterized protein</fullName>
    </submittedName>
</protein>
<reference evidence="1 2" key="1">
    <citation type="journal article" date="2016" name="Sci. Rep.">
        <title>The Dendrobium catenatum Lindl. genome sequence provides insights into polysaccharide synthase, floral development and adaptive evolution.</title>
        <authorList>
            <person name="Zhang G.Q."/>
            <person name="Xu Q."/>
            <person name="Bian C."/>
            <person name="Tsai W.C."/>
            <person name="Yeh C.M."/>
            <person name="Liu K.W."/>
            <person name="Yoshida K."/>
            <person name="Zhang L.S."/>
            <person name="Chang S.B."/>
            <person name="Chen F."/>
            <person name="Shi Y."/>
            <person name="Su Y.Y."/>
            <person name="Zhang Y.Q."/>
            <person name="Chen L.J."/>
            <person name="Yin Y."/>
            <person name="Lin M."/>
            <person name="Huang H."/>
            <person name="Deng H."/>
            <person name="Wang Z.W."/>
            <person name="Zhu S.L."/>
            <person name="Zhao X."/>
            <person name="Deng C."/>
            <person name="Niu S.C."/>
            <person name="Huang J."/>
            <person name="Wang M."/>
            <person name="Liu G.H."/>
            <person name="Yang H.J."/>
            <person name="Xiao X.J."/>
            <person name="Hsiao Y.Y."/>
            <person name="Wu W.L."/>
            <person name="Chen Y.Y."/>
            <person name="Mitsuda N."/>
            <person name="Ohme-Takagi M."/>
            <person name="Luo Y.B."/>
            <person name="Van de Peer Y."/>
            <person name="Liu Z.J."/>
        </authorList>
    </citation>
    <scope>NUCLEOTIDE SEQUENCE [LARGE SCALE GENOMIC DNA]</scope>
    <source>
        <tissue evidence="1">The whole plant</tissue>
    </source>
</reference>
<evidence type="ECO:0000313" key="2">
    <source>
        <dbReference type="Proteomes" id="UP000233837"/>
    </source>
</evidence>
<proteinExistence type="predicted"/>
<name>A0A2I0VLD9_9ASPA</name>
<gene>
    <name evidence="1" type="ORF">MA16_Dca005134</name>
</gene>
<dbReference type="EMBL" id="KZ503429">
    <property type="protein sequence ID" value="PKU64211.1"/>
    <property type="molecule type" value="Genomic_DNA"/>
</dbReference>
<dbReference type="AlphaFoldDB" id="A0A2I0VLD9"/>
<evidence type="ECO:0000313" key="1">
    <source>
        <dbReference type="EMBL" id="PKU64211.1"/>
    </source>
</evidence>